<accession>A0A0N9SH86</accession>
<dbReference type="Proteomes" id="UP000225954">
    <property type="component" value="Segment"/>
</dbReference>
<gene>
    <name evidence="1" type="ORF">POR1_66</name>
</gene>
<keyword evidence="2" id="KW-1185">Reference proteome</keyword>
<evidence type="ECO:0000313" key="2">
    <source>
        <dbReference type="Proteomes" id="UP000225954"/>
    </source>
</evidence>
<organism evidence="1 2">
    <name type="scientific">Pseudomonas phage POR1</name>
    <dbReference type="NCBI Taxonomy" id="1718594"/>
    <lineage>
        <taxon>Viruses</taxon>
        <taxon>Duplodnaviria</taxon>
        <taxon>Heunggongvirae</taxon>
        <taxon>Uroviricota</taxon>
        <taxon>Caudoviricetes</taxon>
        <taxon>Porunavirus</taxon>
        <taxon>Porunavirus POR1</taxon>
    </lineage>
</organism>
<name>A0A0N9SH86_9CAUD</name>
<sequence>MKRVILAVALSLAAVGVHADQKRTFAQVKTACENSAHMAKLMAERRMEGAPLEVMFQRLETAYAENGVSFQEKIMYQAALAEVYDRKLSPSEEYRFFYDRCLKLNVGSF</sequence>
<proteinExistence type="predicted"/>
<protein>
    <submittedName>
        <fullName evidence="1">Uncharacterized protein</fullName>
    </submittedName>
</protein>
<reference evidence="1 2" key="1">
    <citation type="journal article" date="2016" name="Genome Announc.">
        <title>Genome Sequences of Pseudomonas oryzihabitans Phage POR1 and Pseudomonas aeruginosa Phage PAE1.</title>
        <authorList>
            <person name="Dyson Z.A."/>
            <person name="Seviour R.J."/>
            <person name="Tucci J."/>
            <person name="Petrovski S."/>
        </authorList>
    </citation>
    <scope>NUCLEOTIDE SEQUENCE [LARGE SCALE GENOMIC DNA]</scope>
</reference>
<dbReference type="EMBL" id="KT716399">
    <property type="protein sequence ID" value="ALH46271.1"/>
    <property type="molecule type" value="Genomic_DNA"/>
</dbReference>
<evidence type="ECO:0000313" key="1">
    <source>
        <dbReference type="EMBL" id="ALH46271.1"/>
    </source>
</evidence>